<accession>A0A6A5GWD4</accession>
<evidence type="ECO:0000313" key="3">
    <source>
        <dbReference type="Proteomes" id="UP000483820"/>
    </source>
</evidence>
<gene>
    <name evidence="2" type="ORF">GCK72_016285</name>
</gene>
<keyword evidence="1" id="KW-0472">Membrane</keyword>
<dbReference type="AlphaFoldDB" id="A0A6A5GWD4"/>
<dbReference type="CTD" id="78776304"/>
<keyword evidence="1" id="KW-1133">Transmembrane helix</keyword>
<name>A0A6A5GWD4_CAERE</name>
<proteinExistence type="predicted"/>
<sequence>MITPDQIKEIYTQILEALRVVKIASMSGIWDLLEFDSWEILEGLQPKTMKQLWGLLAIYVVCSIAQGLYIEPTQIRKELFAMGMKPKYVEEYIALEAKSQKDQVTFENDPAKLREIKQANKKKLYKFMDNSPGQEMYWLDIWMEKNHRYNLF</sequence>
<dbReference type="Proteomes" id="UP000483820">
    <property type="component" value="Chromosome IV"/>
</dbReference>
<dbReference type="RefSeq" id="XP_053586198.1">
    <property type="nucleotide sequence ID" value="XM_053731426.1"/>
</dbReference>
<evidence type="ECO:0000256" key="1">
    <source>
        <dbReference type="SAM" id="Phobius"/>
    </source>
</evidence>
<feature type="transmembrane region" description="Helical" evidence="1">
    <location>
        <begin position="52"/>
        <end position="70"/>
    </location>
</feature>
<comment type="caution">
    <text evidence="2">The sequence shown here is derived from an EMBL/GenBank/DDBJ whole genome shotgun (WGS) entry which is preliminary data.</text>
</comment>
<dbReference type="EMBL" id="WUAV01000004">
    <property type="protein sequence ID" value="KAF1759818.1"/>
    <property type="molecule type" value="Genomic_DNA"/>
</dbReference>
<evidence type="ECO:0000313" key="2">
    <source>
        <dbReference type="EMBL" id="KAF1759818.1"/>
    </source>
</evidence>
<organism evidence="2 3">
    <name type="scientific">Caenorhabditis remanei</name>
    <name type="common">Caenorhabditis vulgaris</name>
    <dbReference type="NCBI Taxonomy" id="31234"/>
    <lineage>
        <taxon>Eukaryota</taxon>
        <taxon>Metazoa</taxon>
        <taxon>Ecdysozoa</taxon>
        <taxon>Nematoda</taxon>
        <taxon>Chromadorea</taxon>
        <taxon>Rhabditida</taxon>
        <taxon>Rhabditina</taxon>
        <taxon>Rhabditomorpha</taxon>
        <taxon>Rhabditoidea</taxon>
        <taxon>Rhabditidae</taxon>
        <taxon>Peloderinae</taxon>
        <taxon>Caenorhabditis</taxon>
    </lineage>
</organism>
<dbReference type="KEGG" id="crq:GCK72_016285"/>
<protein>
    <submittedName>
        <fullName evidence="2">Uncharacterized protein</fullName>
    </submittedName>
</protein>
<reference evidence="2 3" key="1">
    <citation type="submission" date="2019-12" db="EMBL/GenBank/DDBJ databases">
        <title>Chromosome-level assembly of the Caenorhabditis remanei genome.</title>
        <authorList>
            <person name="Teterina A.A."/>
            <person name="Willis J.H."/>
            <person name="Phillips P.C."/>
        </authorList>
    </citation>
    <scope>NUCLEOTIDE SEQUENCE [LARGE SCALE GENOMIC DNA]</scope>
    <source>
        <strain evidence="2 3">PX506</strain>
        <tissue evidence="2">Whole organism</tissue>
    </source>
</reference>
<dbReference type="GeneID" id="78776304"/>
<keyword evidence="1" id="KW-0812">Transmembrane</keyword>